<organism evidence="1 2">
    <name type="scientific">Solidesulfovibrio carbinoliphilus subsp. oakridgensis</name>
    <dbReference type="NCBI Taxonomy" id="694327"/>
    <lineage>
        <taxon>Bacteria</taxon>
        <taxon>Pseudomonadati</taxon>
        <taxon>Thermodesulfobacteriota</taxon>
        <taxon>Desulfovibrionia</taxon>
        <taxon>Desulfovibrionales</taxon>
        <taxon>Desulfovibrionaceae</taxon>
        <taxon>Solidesulfovibrio</taxon>
    </lineage>
</organism>
<gene>
    <name evidence="1" type="ORF">DFW101_3559</name>
</gene>
<dbReference type="RefSeq" id="WP_009182879.1">
    <property type="nucleotide sequence ID" value="NZ_CM001368.1"/>
</dbReference>
<dbReference type="STRING" id="694327.DFW101_3559"/>
<proteinExistence type="predicted"/>
<dbReference type="Proteomes" id="UP000004662">
    <property type="component" value="Chromosome"/>
</dbReference>
<evidence type="ECO:0000313" key="1">
    <source>
        <dbReference type="EMBL" id="EHJ49555.1"/>
    </source>
</evidence>
<name>G7Q5J6_9BACT</name>
<keyword evidence="2" id="KW-1185">Reference proteome</keyword>
<accession>G7Q5J6</accession>
<dbReference type="AlphaFoldDB" id="G7Q5J6"/>
<sequence length="52" mass="5533">MRMTDFWHALRGLAAIAAIVCALIAAAAWDKPSLEAQWALRGVKILAGGIGR</sequence>
<reference evidence="2" key="1">
    <citation type="journal article" date="2015" name="Genome Announc.">
        <title>High-Quality Draft Genome Sequence of Desulfovibrio carbinoliphilus FW-101-2B, an Organic Acid-Oxidizing Sulfate-Reducing Bacterium Isolated from Uranium(VI)-Contaminated Groundwater.</title>
        <authorList>
            <person name="Ramsay B.D."/>
            <person name="Hwang C."/>
            <person name="Woo H.L."/>
            <person name="Carroll S.L."/>
            <person name="Lucas S."/>
            <person name="Han J."/>
            <person name="Lapidus A.L."/>
            <person name="Cheng J.F."/>
            <person name="Goodwin L.A."/>
            <person name="Pitluck S."/>
            <person name="Peters L."/>
            <person name="Chertkov O."/>
            <person name="Held B."/>
            <person name="Detter J.C."/>
            <person name="Han C.S."/>
            <person name="Tapia R."/>
            <person name="Land M.L."/>
            <person name="Hauser L.J."/>
            <person name="Kyrpides N.C."/>
            <person name="Ivanova N.N."/>
            <person name="Mikhailova N."/>
            <person name="Pagani I."/>
            <person name="Woyke T."/>
            <person name="Arkin A.P."/>
            <person name="Dehal P."/>
            <person name="Chivian D."/>
            <person name="Criddle C.S."/>
            <person name="Wu W."/>
            <person name="Chakraborty R."/>
            <person name="Hazen T.C."/>
            <person name="Fields M.W."/>
        </authorList>
    </citation>
    <scope>NUCLEOTIDE SEQUENCE [LARGE SCALE GENOMIC DNA]</scope>
    <source>
        <strain evidence="2">FW-101-2B</strain>
    </source>
</reference>
<protein>
    <submittedName>
        <fullName evidence="1">Uncharacterized protein</fullName>
    </submittedName>
</protein>
<dbReference type="EMBL" id="CM001368">
    <property type="protein sequence ID" value="EHJ49555.1"/>
    <property type="molecule type" value="Genomic_DNA"/>
</dbReference>
<evidence type="ECO:0000313" key="2">
    <source>
        <dbReference type="Proteomes" id="UP000004662"/>
    </source>
</evidence>
<dbReference type="HOGENOM" id="CLU_3079245_0_0_7"/>